<gene>
    <name evidence="3" type="ORF">IX84_29775</name>
</gene>
<dbReference type="InterPro" id="IPR047589">
    <property type="entry name" value="DUF11_rpt"/>
</dbReference>
<dbReference type="SUPFAM" id="SSF49299">
    <property type="entry name" value="PKD domain"/>
    <property type="match status" value="1"/>
</dbReference>
<dbReference type="InterPro" id="IPR035986">
    <property type="entry name" value="PKD_dom_sf"/>
</dbReference>
<dbReference type="InterPro" id="IPR000601">
    <property type="entry name" value="PKD_dom"/>
</dbReference>
<evidence type="ECO:0000313" key="4">
    <source>
        <dbReference type="Proteomes" id="UP000029736"/>
    </source>
</evidence>
<dbReference type="InterPro" id="IPR022409">
    <property type="entry name" value="PKD/Chitinase_dom"/>
</dbReference>
<dbReference type="InterPro" id="IPR028994">
    <property type="entry name" value="Integrin_alpha_N"/>
</dbReference>
<dbReference type="Pfam" id="PF13517">
    <property type="entry name" value="FG-GAP_3"/>
    <property type="match status" value="6"/>
</dbReference>
<evidence type="ECO:0000313" key="3">
    <source>
        <dbReference type="EMBL" id="KGE85086.1"/>
    </source>
</evidence>
<accession>A0A098RYZ0</accession>
<dbReference type="STRING" id="1524460.IX84_29775"/>
<dbReference type="CDD" id="cd00146">
    <property type="entry name" value="PKD"/>
    <property type="match status" value="1"/>
</dbReference>
<keyword evidence="4" id="KW-1185">Reference proteome</keyword>
<dbReference type="InterPro" id="IPR055353">
    <property type="entry name" value="DUF7619"/>
</dbReference>
<dbReference type="InterPro" id="IPR013783">
    <property type="entry name" value="Ig-like_fold"/>
</dbReference>
<keyword evidence="1" id="KW-0732">Signal</keyword>
<comment type="caution">
    <text evidence="3">The sequence shown here is derived from an EMBL/GenBank/DDBJ whole genome shotgun (WGS) entry which is preliminary data.</text>
</comment>
<dbReference type="EMBL" id="JPOS01000093">
    <property type="protein sequence ID" value="KGE85086.1"/>
    <property type="molecule type" value="Genomic_DNA"/>
</dbReference>
<protein>
    <recommendedName>
        <fullName evidence="2">PKD domain-containing protein</fullName>
    </recommendedName>
</protein>
<dbReference type="Gene3D" id="2.60.40.10">
    <property type="entry name" value="Immunoglobulins"/>
    <property type="match status" value="1"/>
</dbReference>
<dbReference type="Gene3D" id="2.130.10.130">
    <property type="entry name" value="Integrin alpha, N-terminal"/>
    <property type="match status" value="4"/>
</dbReference>
<dbReference type="PANTHER" id="PTHR44103:SF1">
    <property type="entry name" value="PROPROTEIN CONVERTASE P"/>
    <property type="match status" value="1"/>
</dbReference>
<name>A0A098RYZ0_9BACT</name>
<dbReference type="SMART" id="SM00089">
    <property type="entry name" value="PKD"/>
    <property type="match status" value="1"/>
</dbReference>
<dbReference type="NCBIfam" id="TIGR01451">
    <property type="entry name" value="B_ant_repeat"/>
    <property type="match status" value="1"/>
</dbReference>
<dbReference type="Pfam" id="PF18911">
    <property type="entry name" value="PKD_4"/>
    <property type="match status" value="1"/>
</dbReference>
<proteinExistence type="predicted"/>
<organism evidence="3 4">
    <name type="scientific">Phaeodactylibacter xiamenensis</name>
    <dbReference type="NCBI Taxonomy" id="1524460"/>
    <lineage>
        <taxon>Bacteria</taxon>
        <taxon>Pseudomonadati</taxon>
        <taxon>Bacteroidota</taxon>
        <taxon>Saprospiria</taxon>
        <taxon>Saprospirales</taxon>
        <taxon>Haliscomenobacteraceae</taxon>
        <taxon>Phaeodactylibacter</taxon>
    </lineage>
</organism>
<dbReference type="PANTHER" id="PTHR44103">
    <property type="entry name" value="PROPROTEIN CONVERTASE P"/>
    <property type="match status" value="1"/>
</dbReference>
<dbReference type="SUPFAM" id="SSF69318">
    <property type="entry name" value="Integrin alpha N-terminal domain"/>
    <property type="match status" value="2"/>
</dbReference>
<dbReference type="PROSITE" id="PS50093">
    <property type="entry name" value="PKD"/>
    <property type="match status" value="1"/>
</dbReference>
<evidence type="ECO:0000256" key="1">
    <source>
        <dbReference type="ARBA" id="ARBA00022729"/>
    </source>
</evidence>
<sequence>MRLPVRPSVSIAVFFYQTSFFISLIAAEVKSQSNFQNTLIGLAMVYLPKAVPCCAKPKRTMNKLQLVVVSLFFTAGLNAQYAPAIDLFDEVGNVQFSIGSDVNGDGRTDVICATDKRLFWLPQLEDGTFGHQNPIDFTDRLYRSLTSFDIDSDGDEDLLFASYQAGFGIHFNNGNGTFGPPTIIYDAGLVTDLYLADLNGDGQTDALVGESQGVSWLPGQGDGTFGDAQLLSADHNSANSVHAEDLDGDGDQDVVVAAHSDHRLCWHENLGNGTFADFQVINDTHLGPNSVVTGDFDGDDLPDIVCSNRIEDEGGAGLTLFRNLGGGAFSAPDTLLPAYGSYYVQTADMDGDGDLDLASCHRYGEVGWLQNDGTGHFGPDIKLQDYAAYQRFLDLPDLNGDGFPDILYGINSSAPPKEALLWLASEGNGAFAPPALVELGVYQVGLPVVADVDQDGRPDIVVGSGGSDALVWVRNEGQRYSQPRLIARRHNYEPASIAVFDYNNDGWPDVLAGSVQDNATNQSMFCVYINNTDGTFTETPPFESGYFFKRDLQMADMDGDGDLDMLWASPSHNGQPTGYVGWVPNHGSSWGDYVLLWEEVEGVLDVLPADLNGDGLTDLVVCKGEDPVIDYRINLGGGDFYNLHTLTTNITTALYAQAADLNEDGLMDIIVSADNSFGGEDRIAWWPGTGGGYLGAQQDIYVGGPAMEKFTLTDYDGDGVQDIVTSGYQDFPMQWLKGQGNGDFLPPLPIPNAAIAVRGFELADMDGDGDLDIVGNAESPPNGGIDRIIVSYNLANDVGVSGQVFFDINANGQRDTQEVLLDRFPITIEPEALAVFTDEEGRFTVYGAEGTYNISPQLEECWALTTTPESYEITFDGTAIDSLEFGVSPNTEEPEAGITLASAPTRCGFTVPFWLNYTNDGCWPFDGQAYLVLNELAELVEATPVPAQSSGDTLFWDFEGLQPGESRSVALNMVIAGVEFIGSPLDIQVGVVPYNAIGEPLPAETFGFTSIINCAYDPNDKQVHPARSEQPPFTQNYTLFEEPLLYTIRFQNTGTDTAFNVVLRDQLSEDLDWATFVPGSSSHPYEAVLYEDGRLEFHFRDILLPDSTTNEPESHGFVQFEIEALPGLDENTLVENTAGIYFDFNPPIITNNVQNVMVSELPDFTPAAAFAYETAELQVVFTDVSNNTPTSWVWDFGDGQGSTAQHPEHIYAAPGTYTVCLTAANDWGEHTYCEEVVLISSGSTGLSLSDEITLFPNPARDRIWIRAHGQSLTQRLQLYIGTGQWLQTIALDTKVTSVDVSALPTGLYWVRTETGEALPITIVR</sequence>
<evidence type="ECO:0000259" key="2">
    <source>
        <dbReference type="PROSITE" id="PS50093"/>
    </source>
</evidence>
<dbReference type="InterPro" id="IPR013517">
    <property type="entry name" value="FG-GAP"/>
</dbReference>
<dbReference type="Proteomes" id="UP000029736">
    <property type="component" value="Unassembled WGS sequence"/>
</dbReference>
<feature type="domain" description="PKD" evidence="2">
    <location>
        <begin position="1162"/>
        <end position="1228"/>
    </location>
</feature>
<reference evidence="3 4" key="1">
    <citation type="journal article" date="2014" name="Int. J. Syst. Evol. Microbiol.">
        <title>Phaeodactylibacter xiamenensis gen. nov., sp. nov., a member of the family Saprospiraceae isolated from the marine alga Phaeodactylum tricornutum.</title>
        <authorList>
            <person name="Chen Z.Jr."/>
            <person name="Lei X."/>
            <person name="Lai Q."/>
            <person name="Li Y."/>
            <person name="Zhang B."/>
            <person name="Zhang J."/>
            <person name="Zhang H."/>
            <person name="Yang L."/>
            <person name="Zheng W."/>
            <person name="Tian Y."/>
            <person name="Yu Z."/>
            <person name="Xu H.Jr."/>
            <person name="Zheng T."/>
        </authorList>
    </citation>
    <scope>NUCLEOTIDE SEQUENCE [LARGE SCALE GENOMIC DNA]</scope>
    <source>
        <strain evidence="3 4">KD52</strain>
    </source>
</reference>
<dbReference type="Pfam" id="PF24595">
    <property type="entry name" value="DUF7619"/>
    <property type="match status" value="1"/>
</dbReference>